<dbReference type="Pfam" id="PF23236">
    <property type="entry name" value="WHD_2nd_Lhr"/>
    <property type="match status" value="1"/>
</dbReference>
<keyword evidence="13" id="KW-1185">Reference proteome</keyword>
<feature type="region of interest" description="Disordered" evidence="9">
    <location>
        <begin position="1535"/>
        <end position="1596"/>
    </location>
</feature>
<dbReference type="InterPro" id="IPR013701">
    <property type="entry name" value="Lhr-like_DEAD/DEAH_assoc"/>
</dbReference>
<dbReference type="OrthoDB" id="9815222at2"/>
<dbReference type="InterPro" id="IPR052511">
    <property type="entry name" value="ATP-dep_Helicase"/>
</dbReference>
<accession>A0A318A016</accession>
<feature type="compositionally biased region" description="Low complexity" evidence="9">
    <location>
        <begin position="984"/>
        <end position="1001"/>
    </location>
</feature>
<sequence>MTEILQRLSPATRAWFSGAFTAPTEAQLGAWDAISRGSHTLVVAPTGSGKTLAAFLWALDRLYSASSPAATDAAATEPAPPPAAPTGTRVLYISPLKALGVDVERNLRAPLVGIGQAAERLGLAPVRVSVGVRSGDTPAADRRTLVKTPPEILITTPESLFLMLTSAARESLRGVDTVIIDEIHAVAASKRGAHLAVSLERLDALLAKPTQRIGLSATVRPASEVARFLGGLAPVEIVAPKNEKRFDLKVVVPVDDMTQLGAVPVPEGATSAAAPQTGSIWPHVEEAIVDAVLAHSSSIVFANSRRLAERLTARFNEIYSERLALAAEAELVLAGGSNDARAASDGFLPALPRPPAELMGGSGQTEGAEALLARAHHGSVSKDQRAMIEDDLKSGRLRCVVATSSLELGIDMGEVDLVVQVESPPSVASGLQRVGRAGHQVGEVSRGIIFPKHRADLIHATVAAERMVSGMIESLQVPANPLDILAQQTVAAVALEPIDAEDWFDAVRRSAPFATLPRSAYEATLDLLAGRYPSDQFAELRPRIIWDRDTGLLTGRPGAQRLAVTSGGTIPDRGLFGVFMVGGDQPTGRRVGELDEEMVYESRVGDVFALGATSWRIQEITHDRVLVVPAFGEPGRLPFWKGDGLGRPAELGAAIGAFLREVSALTPAKARARCLAVGLDERAVTNLLAFLDEQRAATRYLPTDQTLVVERFRDELGDWRVILHSPFGLTVHAPWALAVGARVRERFGIDGACVASDDGIVVRIPDTEAEPPGADLFVFEPDELEQLVTDEVGGSALFASRFRECAARALLLPRYRPGSRSPLWQQRQKASQLLDVAREYPSFPIILETIRECLQDVYDLPALVGLAKQVASRAIRLVETSTDSASPFANALLFGYVAAFMYEGDSPLAERRATALSIDSGLLAELLGRVELRELLDPAVIERTDAELQRLAPDRRAKGVEGVADLLRGLGPLTVAEVAERLEAPAAEPSTAEPSAAEPGADTVESESSVPSASLADARAHLDTLTRARRALKVGIAGEERWAVIEDAGRLRDALGVPLAPGIPEAFTESVRDPLGDLVSRYARTHGPFTTADVAARFGFGTAIALGALRRLADARRIVEGEFRPHGSGSEWCDAEVLRRLRRRSLAALRHEVEPVDQGTLGRFLPAWQHVGGKLRGIDGVAAVIEQLEGARIPASAWETLILPSRVADYSPAMLDELTNAGEVLWAGAGSLSGNDGWVSLHLADTAPLTLPVPTIFDTTALQQEILTTLGSGGGYFFRQLADAVGSQDDSALVDSLWDLVWAGLVSNDTFAPVRSLISGGRSAHSTRRAAPRARLHRGRALPRPTMPSRQGPPTVSGRWSIVPVADTSSTRRAHALGETLLERYGVVTRGAVMGENVLGGFALVYKTLSGFEEMGRCRRGYFVEGLGAAQFATAGTIDRMRGYVDQRERAERGDRSAPATVTLAATDPANPYGAVLPWPALPEGTGHRPARKAGGLVVLVDGQLVLYVERGGKSVLAFDGTSAAGATGDDAGGTAGDAGAGGSGQSGPATVDATGAHVSGAGAGADTSRGSGLSSQGQTIYGQPRQDQSRQGVREAPSDIILAATRSLAATVTAGRVAKLAVESVNGEFVLGTVVGDALRLAGFTETPRGLRLNA</sequence>
<keyword evidence="6" id="KW-0238">DNA-binding</keyword>
<evidence type="ECO:0000313" key="13">
    <source>
        <dbReference type="Proteomes" id="UP000246722"/>
    </source>
</evidence>
<evidence type="ECO:0000256" key="8">
    <source>
        <dbReference type="ARBA" id="ARBA00023235"/>
    </source>
</evidence>
<dbReference type="CDD" id="cd18796">
    <property type="entry name" value="SF2_C_LHR"/>
    <property type="match status" value="1"/>
</dbReference>
<dbReference type="Pfam" id="PF19306">
    <property type="entry name" value="WHD_Lhr"/>
    <property type="match status" value="1"/>
</dbReference>
<dbReference type="Pfam" id="PF00270">
    <property type="entry name" value="DEAD"/>
    <property type="match status" value="1"/>
</dbReference>
<dbReference type="PROSITE" id="PS51192">
    <property type="entry name" value="HELICASE_ATP_BIND_1"/>
    <property type="match status" value="1"/>
</dbReference>
<dbReference type="PANTHER" id="PTHR47962:SF5">
    <property type="entry name" value="ATP-DEPENDENT HELICASE LHR-RELATED"/>
    <property type="match status" value="1"/>
</dbReference>
<dbReference type="Pfam" id="PF23234">
    <property type="entry name" value="WHD_4th_Lhr"/>
    <property type="match status" value="1"/>
</dbReference>
<dbReference type="EMBL" id="QHLY01000007">
    <property type="protein sequence ID" value="PXA70881.1"/>
    <property type="molecule type" value="Genomic_DNA"/>
</dbReference>
<dbReference type="PROSITE" id="PS51194">
    <property type="entry name" value="HELICASE_CTER"/>
    <property type="match status" value="1"/>
</dbReference>
<evidence type="ECO:0000256" key="9">
    <source>
        <dbReference type="SAM" id="MobiDB-lite"/>
    </source>
</evidence>
<evidence type="ECO:0000313" key="12">
    <source>
        <dbReference type="EMBL" id="PXA70881.1"/>
    </source>
</evidence>
<protein>
    <submittedName>
        <fullName evidence="12">ATP-dependent helicase</fullName>
    </submittedName>
</protein>
<dbReference type="GO" id="GO:0005524">
    <property type="term" value="F:ATP binding"/>
    <property type="evidence" value="ECO:0007669"/>
    <property type="project" value="UniProtKB-KW"/>
</dbReference>
<keyword evidence="2" id="KW-0227">DNA damage</keyword>
<dbReference type="InterPro" id="IPR001650">
    <property type="entry name" value="Helicase_C-like"/>
</dbReference>
<reference evidence="12 13" key="1">
    <citation type="submission" date="2018-05" db="EMBL/GenBank/DDBJ databases">
        <title>Genetic diversity of glacier-inhabiting Cryobacterium bacteria in China and description of Cryobacterium mengkeensis sp. nov. and Arthrobacter glacialis sp. nov.</title>
        <authorList>
            <person name="Liu Q."/>
            <person name="Xin Y.-H."/>
        </authorList>
    </citation>
    <scope>NUCLEOTIDE SEQUENCE [LARGE SCALE GENOMIC DNA]</scope>
    <source>
        <strain evidence="12 13">SK-1</strain>
    </source>
</reference>
<evidence type="ECO:0000256" key="3">
    <source>
        <dbReference type="ARBA" id="ARBA00022801"/>
    </source>
</evidence>
<dbReference type="InterPro" id="IPR055367">
    <property type="entry name" value="WH4_Lhr"/>
</dbReference>
<feature type="compositionally biased region" description="Polar residues" evidence="9">
    <location>
        <begin position="1569"/>
        <end position="1592"/>
    </location>
</feature>
<dbReference type="InterPro" id="IPR003593">
    <property type="entry name" value="AAA+_ATPase"/>
</dbReference>
<dbReference type="InterPro" id="IPR055368">
    <property type="entry name" value="WH3_Lhr"/>
</dbReference>
<feature type="domain" description="Helicase ATP-binding" evidence="10">
    <location>
        <begin position="31"/>
        <end position="237"/>
    </location>
</feature>
<keyword evidence="7" id="KW-0234">DNA repair</keyword>
<dbReference type="PANTHER" id="PTHR47962">
    <property type="entry name" value="ATP-DEPENDENT HELICASE LHR-RELATED-RELATED"/>
    <property type="match status" value="1"/>
</dbReference>
<organism evidence="12 13">
    <name type="scientific">Cryobacterium arcticum</name>
    <dbReference type="NCBI Taxonomy" id="670052"/>
    <lineage>
        <taxon>Bacteria</taxon>
        <taxon>Bacillati</taxon>
        <taxon>Actinomycetota</taxon>
        <taxon>Actinomycetes</taxon>
        <taxon>Micrococcales</taxon>
        <taxon>Microbacteriaceae</taxon>
        <taxon>Cryobacterium</taxon>
    </lineage>
</organism>
<evidence type="ECO:0000256" key="7">
    <source>
        <dbReference type="ARBA" id="ARBA00023204"/>
    </source>
</evidence>
<dbReference type="InterPro" id="IPR027417">
    <property type="entry name" value="P-loop_NTPase"/>
</dbReference>
<evidence type="ECO:0000259" key="10">
    <source>
        <dbReference type="PROSITE" id="PS51192"/>
    </source>
</evidence>
<evidence type="ECO:0000256" key="1">
    <source>
        <dbReference type="ARBA" id="ARBA00022741"/>
    </source>
</evidence>
<name>A0A318A016_9MICO</name>
<dbReference type="InterPro" id="IPR014001">
    <property type="entry name" value="Helicase_ATP-bd"/>
</dbReference>
<dbReference type="GO" id="GO:0016887">
    <property type="term" value="F:ATP hydrolysis activity"/>
    <property type="evidence" value="ECO:0007669"/>
    <property type="project" value="TreeGrafter"/>
</dbReference>
<feature type="compositionally biased region" description="Gly residues" evidence="9">
    <location>
        <begin position="1535"/>
        <end position="1546"/>
    </location>
</feature>
<dbReference type="SUPFAM" id="SSF52540">
    <property type="entry name" value="P-loop containing nucleoside triphosphate hydrolases"/>
    <property type="match status" value="1"/>
</dbReference>
<dbReference type="Proteomes" id="UP000246722">
    <property type="component" value="Unassembled WGS sequence"/>
</dbReference>
<dbReference type="GO" id="GO:0003677">
    <property type="term" value="F:DNA binding"/>
    <property type="evidence" value="ECO:0007669"/>
    <property type="project" value="UniProtKB-KW"/>
</dbReference>
<proteinExistence type="predicted"/>
<dbReference type="SMART" id="SM00487">
    <property type="entry name" value="DEXDc"/>
    <property type="match status" value="1"/>
</dbReference>
<dbReference type="Pfam" id="PF23235">
    <property type="entry name" value="WHD_3rd_Lhr"/>
    <property type="match status" value="1"/>
</dbReference>
<keyword evidence="3" id="KW-0378">Hydrolase</keyword>
<dbReference type="Pfam" id="PF00271">
    <property type="entry name" value="Helicase_C"/>
    <property type="match status" value="1"/>
</dbReference>
<evidence type="ECO:0000256" key="2">
    <source>
        <dbReference type="ARBA" id="ARBA00022763"/>
    </source>
</evidence>
<dbReference type="InterPro" id="IPR045628">
    <property type="entry name" value="Lhr_WH_dom"/>
</dbReference>
<dbReference type="GO" id="GO:0006281">
    <property type="term" value="P:DNA repair"/>
    <property type="evidence" value="ECO:0007669"/>
    <property type="project" value="UniProtKB-KW"/>
</dbReference>
<evidence type="ECO:0000256" key="6">
    <source>
        <dbReference type="ARBA" id="ARBA00023125"/>
    </source>
</evidence>
<keyword evidence="5" id="KW-0067">ATP-binding</keyword>
<dbReference type="GO" id="GO:0004386">
    <property type="term" value="F:helicase activity"/>
    <property type="evidence" value="ECO:0007669"/>
    <property type="project" value="UniProtKB-KW"/>
</dbReference>
<comment type="caution">
    <text evidence="12">The sequence shown here is derived from an EMBL/GenBank/DDBJ whole genome shotgun (WGS) entry which is preliminary data.</text>
</comment>
<dbReference type="Gene3D" id="3.40.50.300">
    <property type="entry name" value="P-loop containing nucleotide triphosphate hydrolases"/>
    <property type="match status" value="2"/>
</dbReference>
<dbReference type="InterPro" id="IPR055369">
    <property type="entry name" value="WH2_Lhr"/>
</dbReference>
<feature type="domain" description="Helicase C-terminal" evidence="11">
    <location>
        <begin position="287"/>
        <end position="483"/>
    </location>
</feature>
<keyword evidence="4 12" id="KW-0347">Helicase</keyword>
<dbReference type="SMART" id="SM00382">
    <property type="entry name" value="AAA"/>
    <property type="match status" value="1"/>
</dbReference>
<dbReference type="InterPro" id="IPR011545">
    <property type="entry name" value="DEAD/DEAH_box_helicase_dom"/>
</dbReference>
<keyword evidence="1" id="KW-0547">Nucleotide-binding</keyword>
<evidence type="ECO:0000256" key="4">
    <source>
        <dbReference type="ARBA" id="ARBA00022806"/>
    </source>
</evidence>
<gene>
    <name evidence="12" type="ORF">CTB96_07415</name>
</gene>
<evidence type="ECO:0000256" key="5">
    <source>
        <dbReference type="ARBA" id="ARBA00022840"/>
    </source>
</evidence>
<dbReference type="RefSeq" id="WP_110126257.1">
    <property type="nucleotide sequence ID" value="NZ_QHLY01000007.1"/>
</dbReference>
<keyword evidence="8" id="KW-0413">Isomerase</keyword>
<evidence type="ECO:0000259" key="11">
    <source>
        <dbReference type="PROSITE" id="PS51194"/>
    </source>
</evidence>
<feature type="region of interest" description="Disordered" evidence="9">
    <location>
        <begin position="984"/>
        <end position="1013"/>
    </location>
</feature>
<dbReference type="SMART" id="SM00490">
    <property type="entry name" value="HELICc"/>
    <property type="match status" value="1"/>
</dbReference>
<dbReference type="Pfam" id="PF08494">
    <property type="entry name" value="DEAD_assoc"/>
    <property type="match status" value="1"/>
</dbReference>